<sequence length="462" mass="49066">MSSSTASASTAATPAAAIDTSAAAAPAAAAAAASTTNAFNTPDGWLQRTADGELQAGPHSLLALAGEYGTPLYVYSREAIEATWQRFAQALAGRDARICYAVKANSNLAILALFAHLGAGFDVVSGGELARVMAAGGDPAKVVFSGVGKSADEIRQALTAGIGCFNVESLPELERLNQIAGELHLKAPVSLRINPDVDAATHPYISTGLKENKFGIPHSQALAAYRQAAALPHLAIRGIDCHIGSQITETAPFLAALDKVLALVDQLEAAGIAMHHLDLGGGLGIRYDEETPPLPETLMQALFDRLDQWRPGRVPQVMFEFGRALIGNAGLLLTCLEYLKDNEGHHFAVVDAAMNDLMRPSLYQAWHRIEVVNPGDAPVVTADVVGPVCESGDWLGKRRTLALPDDAVLAILSAGAYGATMASNYNTRPRPAEVLLDGRHVRVIRERETVADLMRHERRLKI</sequence>
<evidence type="ECO:0000256" key="1">
    <source>
        <dbReference type="ARBA" id="ARBA00001933"/>
    </source>
</evidence>
<feature type="binding site" evidence="5">
    <location>
        <position position="417"/>
    </location>
    <ligand>
        <name>pyridoxal 5'-phosphate</name>
        <dbReference type="ChEBI" id="CHEBI:597326"/>
    </ligand>
</feature>
<keyword evidence="2 5" id="KW-0210">Decarboxylase</keyword>
<dbReference type="Pfam" id="PF00278">
    <property type="entry name" value="Orn_DAP_Arg_deC"/>
    <property type="match status" value="1"/>
</dbReference>
<comment type="cofactor">
    <cofactor evidence="1 5 7 8">
        <name>pyridoxal 5'-phosphate</name>
        <dbReference type="ChEBI" id="CHEBI:597326"/>
    </cofactor>
</comment>
<feature type="chain" id="PRO_5019393916" description="Diaminopimelate decarboxylase" evidence="9">
    <location>
        <begin position="18"/>
        <end position="462"/>
    </location>
</feature>
<gene>
    <name evidence="5 12" type="primary">lysA</name>
    <name evidence="12" type="ORF">EHV23_08740</name>
</gene>
<evidence type="ECO:0000256" key="3">
    <source>
        <dbReference type="ARBA" id="ARBA00022898"/>
    </source>
</evidence>
<feature type="binding site" evidence="5">
    <location>
        <position position="359"/>
    </location>
    <ligand>
        <name>substrate</name>
    </ligand>
</feature>
<dbReference type="NCBIfam" id="TIGR01048">
    <property type="entry name" value="lysA"/>
    <property type="match status" value="1"/>
</dbReference>
<keyword evidence="9" id="KW-0732">Signal</keyword>
<comment type="pathway">
    <text evidence="5 8">Amino-acid biosynthesis; L-lysine biosynthesis via DAP pathway; L-lysine from DL-2,6-diaminopimelate: step 1/1.</text>
</comment>
<dbReference type="Gene3D" id="2.40.37.10">
    <property type="entry name" value="Lyase, Ornithine Decarboxylase, Chain A, domain 1"/>
    <property type="match status" value="1"/>
</dbReference>
<comment type="similarity">
    <text evidence="5">Belongs to the Orn/Lys/Arg decarboxylase class-II family. LysA subfamily.</text>
</comment>
<keyword evidence="3 5" id="KW-0663">Pyridoxal phosphate</keyword>
<dbReference type="OrthoDB" id="9802241at2"/>
<dbReference type="AlphaFoldDB" id="A0A426FM46"/>
<name>A0A426FM46_9BURK</name>
<feature type="binding site" evidence="5">
    <location>
        <position position="390"/>
    </location>
    <ligand>
        <name>substrate</name>
    </ligand>
</feature>
<evidence type="ECO:0000256" key="7">
    <source>
        <dbReference type="PIRSR" id="PIRSR600183-50"/>
    </source>
</evidence>
<feature type="binding site" evidence="5">
    <location>
        <begin position="320"/>
        <end position="323"/>
    </location>
    <ligand>
        <name>pyridoxal 5'-phosphate</name>
        <dbReference type="ChEBI" id="CHEBI:597326"/>
    </ligand>
</feature>
<dbReference type="PRINTS" id="PR01181">
    <property type="entry name" value="DAPDCRBXLASE"/>
</dbReference>
<comment type="function">
    <text evidence="5">Specifically catalyzes the decarboxylation of meso-diaminopimelate (meso-DAP) to L-lysine.</text>
</comment>
<dbReference type="Pfam" id="PF02784">
    <property type="entry name" value="Orn_Arg_deC_N"/>
    <property type="match status" value="1"/>
</dbReference>
<feature type="active site" description="Proton donor" evidence="7">
    <location>
        <position position="389"/>
    </location>
</feature>
<feature type="binding site" evidence="5">
    <location>
        <position position="363"/>
    </location>
    <ligand>
        <name>substrate</name>
    </ligand>
</feature>
<feature type="binding site" evidence="5">
    <location>
        <position position="282"/>
    </location>
    <ligand>
        <name>pyridoxal 5'-phosphate</name>
        <dbReference type="ChEBI" id="CHEBI:597326"/>
    </ligand>
</feature>
<proteinExistence type="inferred from homology"/>
<dbReference type="PANTHER" id="PTHR43727">
    <property type="entry name" value="DIAMINOPIMELATE DECARBOXYLASE"/>
    <property type="match status" value="1"/>
</dbReference>
<dbReference type="InterPro" id="IPR022657">
    <property type="entry name" value="De-COase2_CS"/>
</dbReference>
<dbReference type="PROSITE" id="PS00879">
    <property type="entry name" value="ODR_DC_2_2"/>
    <property type="match status" value="1"/>
</dbReference>
<evidence type="ECO:0000259" key="10">
    <source>
        <dbReference type="Pfam" id="PF00278"/>
    </source>
</evidence>
<dbReference type="HAMAP" id="MF_02120">
    <property type="entry name" value="LysA"/>
    <property type="match status" value="1"/>
</dbReference>
<reference evidence="12 13" key="1">
    <citation type="submission" date="2018-11" db="EMBL/GenBank/DDBJ databases">
        <title>Genome sequencing of Lautropia sp. KCOM 2505 (= ChDC F240).</title>
        <authorList>
            <person name="Kook J.-K."/>
            <person name="Park S.-N."/>
            <person name="Lim Y.K."/>
        </authorList>
    </citation>
    <scope>NUCLEOTIDE SEQUENCE [LARGE SCALE GENOMIC DNA]</scope>
    <source>
        <strain evidence="12 13">KCOM 2505</strain>
    </source>
</reference>
<feature type="domain" description="Orn/DAP/Arg decarboxylase 2 N-terminal" evidence="11">
    <location>
        <begin position="79"/>
        <end position="326"/>
    </location>
</feature>
<dbReference type="EC" id="4.1.1.20" evidence="5 6"/>
<dbReference type="EMBL" id="RRUE01000002">
    <property type="protein sequence ID" value="RRN43528.1"/>
    <property type="molecule type" value="Genomic_DNA"/>
</dbReference>
<feature type="binding site" evidence="5">
    <location>
        <position position="323"/>
    </location>
    <ligand>
        <name>substrate</name>
    </ligand>
</feature>
<dbReference type="InterPro" id="IPR002986">
    <property type="entry name" value="DAP_deCOOHase_LysA"/>
</dbReference>
<dbReference type="SUPFAM" id="SSF51419">
    <property type="entry name" value="PLP-binding barrel"/>
    <property type="match status" value="1"/>
</dbReference>
<keyword evidence="5" id="KW-0028">Amino-acid biosynthesis</keyword>
<feature type="domain" description="Orn/DAP/Arg decarboxylase 2 C-terminal" evidence="10">
    <location>
        <begin position="73"/>
        <end position="415"/>
    </location>
</feature>
<accession>A0A426FM46</accession>
<organism evidence="12 13">
    <name type="scientific">Lautropia dentalis</name>
    <dbReference type="NCBI Taxonomy" id="2490857"/>
    <lineage>
        <taxon>Bacteria</taxon>
        <taxon>Pseudomonadati</taxon>
        <taxon>Pseudomonadota</taxon>
        <taxon>Betaproteobacteria</taxon>
        <taxon>Burkholderiales</taxon>
        <taxon>Burkholderiaceae</taxon>
        <taxon>Lautropia</taxon>
    </lineage>
</organism>
<feature type="modified residue" description="N6-(pyridoxal phosphate)lysine" evidence="5 7">
    <location>
        <position position="103"/>
    </location>
</feature>
<dbReference type="InterPro" id="IPR022643">
    <property type="entry name" value="De-COase2_C"/>
</dbReference>
<evidence type="ECO:0000256" key="8">
    <source>
        <dbReference type="RuleBase" id="RU003738"/>
    </source>
</evidence>
<dbReference type="PANTHER" id="PTHR43727:SF2">
    <property type="entry name" value="GROUP IV DECARBOXYLASE"/>
    <property type="match status" value="1"/>
</dbReference>
<evidence type="ECO:0000313" key="12">
    <source>
        <dbReference type="EMBL" id="RRN43528.1"/>
    </source>
</evidence>
<evidence type="ECO:0000259" key="11">
    <source>
        <dbReference type="Pfam" id="PF02784"/>
    </source>
</evidence>
<dbReference type="InterPro" id="IPR022644">
    <property type="entry name" value="De-COase2_N"/>
</dbReference>
<evidence type="ECO:0000256" key="4">
    <source>
        <dbReference type="ARBA" id="ARBA00023239"/>
    </source>
</evidence>
<dbReference type="GO" id="GO:0008836">
    <property type="term" value="F:diaminopimelate decarboxylase activity"/>
    <property type="evidence" value="ECO:0007669"/>
    <property type="project" value="UniProtKB-UniRule"/>
</dbReference>
<dbReference type="Proteomes" id="UP000270261">
    <property type="component" value="Unassembled WGS sequence"/>
</dbReference>
<dbReference type="InterPro" id="IPR009006">
    <property type="entry name" value="Ala_racemase/Decarboxylase_C"/>
</dbReference>
<keyword evidence="13" id="KW-1185">Reference proteome</keyword>
<evidence type="ECO:0000313" key="13">
    <source>
        <dbReference type="Proteomes" id="UP000270261"/>
    </source>
</evidence>
<comment type="caution">
    <text evidence="12">The sequence shown here is derived from an EMBL/GenBank/DDBJ whole genome shotgun (WGS) entry which is preliminary data.</text>
</comment>
<evidence type="ECO:0000256" key="6">
    <source>
        <dbReference type="NCBIfam" id="TIGR01048"/>
    </source>
</evidence>
<dbReference type="InterPro" id="IPR029066">
    <property type="entry name" value="PLP-binding_barrel"/>
</dbReference>
<dbReference type="InterPro" id="IPR000183">
    <property type="entry name" value="Orn/DAP/Arg_de-COase"/>
</dbReference>
<dbReference type="Gene3D" id="3.20.20.10">
    <property type="entry name" value="Alanine racemase"/>
    <property type="match status" value="1"/>
</dbReference>
<dbReference type="GO" id="GO:0030170">
    <property type="term" value="F:pyridoxal phosphate binding"/>
    <property type="evidence" value="ECO:0007669"/>
    <property type="project" value="UniProtKB-UniRule"/>
</dbReference>
<dbReference type="UniPathway" id="UPA00034">
    <property type="reaction ID" value="UER00027"/>
</dbReference>
<dbReference type="FunFam" id="3.20.20.10:FF:000003">
    <property type="entry name" value="Diaminopimelate decarboxylase"/>
    <property type="match status" value="1"/>
</dbReference>
<keyword evidence="4 5" id="KW-0456">Lyase</keyword>
<protein>
    <recommendedName>
        <fullName evidence="5 6">Diaminopimelate decarboxylase</fullName>
        <shortName evidence="5">DAP decarboxylase</shortName>
        <shortName evidence="5">DAPDC</shortName>
        <ecNumber evidence="5 6">4.1.1.20</ecNumber>
    </recommendedName>
</protein>
<feature type="binding site" evidence="5">
    <location>
        <position position="417"/>
    </location>
    <ligand>
        <name>substrate</name>
    </ligand>
</feature>
<dbReference type="PRINTS" id="PR01179">
    <property type="entry name" value="ODADCRBXLASE"/>
</dbReference>
<comment type="catalytic activity">
    <reaction evidence="5 8">
        <text>meso-2,6-diaminopimelate + H(+) = L-lysine + CO2</text>
        <dbReference type="Rhea" id="RHEA:15101"/>
        <dbReference type="ChEBI" id="CHEBI:15378"/>
        <dbReference type="ChEBI" id="CHEBI:16526"/>
        <dbReference type="ChEBI" id="CHEBI:32551"/>
        <dbReference type="ChEBI" id="CHEBI:57791"/>
        <dbReference type="EC" id="4.1.1.20"/>
    </reaction>
</comment>
<dbReference type="CDD" id="cd06828">
    <property type="entry name" value="PLPDE_III_DapDC"/>
    <property type="match status" value="1"/>
</dbReference>
<dbReference type="RefSeq" id="WP_125095739.1">
    <property type="nucleotide sequence ID" value="NZ_RRUE01000002.1"/>
</dbReference>
<dbReference type="GO" id="GO:0009089">
    <property type="term" value="P:lysine biosynthetic process via diaminopimelate"/>
    <property type="evidence" value="ECO:0007669"/>
    <property type="project" value="UniProtKB-UniRule"/>
</dbReference>
<evidence type="ECO:0000256" key="5">
    <source>
        <dbReference type="HAMAP-Rule" id="MF_02120"/>
    </source>
</evidence>
<comment type="subunit">
    <text evidence="5">Homodimer.</text>
</comment>
<feature type="signal peptide" evidence="9">
    <location>
        <begin position="1"/>
        <end position="17"/>
    </location>
</feature>
<evidence type="ECO:0000256" key="9">
    <source>
        <dbReference type="SAM" id="SignalP"/>
    </source>
</evidence>
<evidence type="ECO:0000256" key="2">
    <source>
        <dbReference type="ARBA" id="ARBA00022793"/>
    </source>
</evidence>
<dbReference type="SUPFAM" id="SSF50621">
    <property type="entry name" value="Alanine racemase C-terminal domain-like"/>
    <property type="match status" value="1"/>
</dbReference>
<keyword evidence="5 8" id="KW-0457">Lysine biosynthesis</keyword>